<feature type="domain" description="DUF6531" evidence="3">
    <location>
        <begin position="339"/>
        <end position="412"/>
    </location>
</feature>
<dbReference type="InterPro" id="IPR045351">
    <property type="entry name" value="DUF6531"/>
</dbReference>
<evidence type="ECO:0000259" key="3">
    <source>
        <dbReference type="Pfam" id="PF20148"/>
    </source>
</evidence>
<feature type="region of interest" description="Disordered" evidence="2">
    <location>
        <begin position="1"/>
        <end position="28"/>
    </location>
</feature>
<dbReference type="InterPro" id="IPR031325">
    <property type="entry name" value="RHS_repeat"/>
</dbReference>
<dbReference type="CDD" id="cd20733">
    <property type="entry name" value="PoNe_PAAR-like"/>
    <property type="match status" value="1"/>
</dbReference>
<feature type="domain" description="Teneurin-like YD-shell" evidence="4">
    <location>
        <begin position="774"/>
        <end position="921"/>
    </location>
</feature>
<dbReference type="Pfam" id="PF20148">
    <property type="entry name" value="DUF6531"/>
    <property type="match status" value="1"/>
</dbReference>
<keyword evidence="6" id="KW-1185">Reference proteome</keyword>
<evidence type="ECO:0000259" key="4">
    <source>
        <dbReference type="Pfam" id="PF25023"/>
    </source>
</evidence>
<evidence type="ECO:0000256" key="2">
    <source>
        <dbReference type="SAM" id="MobiDB-lite"/>
    </source>
</evidence>
<dbReference type="InterPro" id="IPR056823">
    <property type="entry name" value="TEN-like_YD-shell"/>
</dbReference>
<organism evidence="5 6">
    <name type="scientific">Paraburkholderia haematera</name>
    <dbReference type="NCBI Taxonomy" id="2793077"/>
    <lineage>
        <taxon>Bacteria</taxon>
        <taxon>Pseudomonadati</taxon>
        <taxon>Pseudomonadota</taxon>
        <taxon>Betaproteobacteria</taxon>
        <taxon>Burkholderiales</taxon>
        <taxon>Burkholderiaceae</taxon>
        <taxon>Paraburkholderia</taxon>
    </lineage>
</organism>
<dbReference type="RefSeq" id="WP_211614814.1">
    <property type="nucleotide sequence ID" value="NZ_CAJNBK010000021.1"/>
</dbReference>
<dbReference type="InterPro" id="IPR006530">
    <property type="entry name" value="YD"/>
</dbReference>
<feature type="compositionally biased region" description="Basic and acidic residues" evidence="2">
    <location>
        <begin position="193"/>
        <end position="206"/>
    </location>
</feature>
<dbReference type="CDD" id="cd14740">
    <property type="entry name" value="PAAR_4"/>
    <property type="match status" value="1"/>
</dbReference>
<dbReference type="NCBIfam" id="TIGR03696">
    <property type="entry name" value="Rhs_assc_core"/>
    <property type="match status" value="1"/>
</dbReference>
<evidence type="ECO:0000313" key="5">
    <source>
        <dbReference type="EMBL" id="CAE6806629.1"/>
    </source>
</evidence>
<dbReference type="Pfam" id="PF05593">
    <property type="entry name" value="RHS_repeat"/>
    <property type="match status" value="1"/>
</dbReference>
<accession>A0ABM8SG13</accession>
<dbReference type="InterPro" id="IPR008727">
    <property type="entry name" value="PAAR_motif"/>
</dbReference>
<dbReference type="PANTHER" id="PTHR32305">
    <property type="match status" value="1"/>
</dbReference>
<evidence type="ECO:0000256" key="1">
    <source>
        <dbReference type="ARBA" id="ARBA00022737"/>
    </source>
</evidence>
<feature type="region of interest" description="Disordered" evidence="2">
    <location>
        <begin position="662"/>
        <end position="683"/>
    </location>
</feature>
<feature type="region of interest" description="Disordered" evidence="2">
    <location>
        <begin position="187"/>
        <end position="214"/>
    </location>
</feature>
<dbReference type="PANTHER" id="PTHR32305:SF15">
    <property type="entry name" value="PROTEIN RHSA-RELATED"/>
    <property type="match status" value="1"/>
</dbReference>
<keyword evidence="1" id="KW-0677">Repeat</keyword>
<name>A0ABM8SG13_9BURK</name>
<proteinExistence type="predicted"/>
<dbReference type="Proteomes" id="UP000672526">
    <property type="component" value="Unassembled WGS sequence"/>
</dbReference>
<protein>
    <submittedName>
        <fullName evidence="5">Uncharacterized protein</fullName>
    </submittedName>
</protein>
<dbReference type="InterPro" id="IPR022385">
    <property type="entry name" value="Rhs_assc_core"/>
</dbReference>
<feature type="domain" description="Teneurin-like YD-shell" evidence="4">
    <location>
        <begin position="1015"/>
        <end position="1269"/>
    </location>
</feature>
<dbReference type="Gene3D" id="2.180.10.10">
    <property type="entry name" value="RHS repeat-associated core"/>
    <property type="match status" value="2"/>
</dbReference>
<reference evidence="5 6" key="1">
    <citation type="submission" date="2021-02" db="EMBL/GenBank/DDBJ databases">
        <authorList>
            <person name="Vanwijnsberghe S."/>
        </authorList>
    </citation>
    <scope>NUCLEOTIDE SEQUENCE [LARGE SCALE GENOMIC DNA]</scope>
    <source>
        <strain evidence="5 6">LMG 31837</strain>
    </source>
</reference>
<sequence length="1559" mass="172735">MSDSGDRLTRASDSIPRGETRSESKVDTSCDALLDTIKSTSDPFKETFSSKGSTLHHLSEAVNALASLQGAPSQLLNTGIAQIPLLDKMPGMPAAVISAAHLGTPHAHDHPPSDGFPLPSVGATIGSGCLSVLIGGMPAARVTDIGIAPTCGGLTPFFDIQTGSSNTFIGGMRAARMGIDMTRHCNPMGHAGKSSEEAEGAAEKGEQAASEAAEVSSRARWMGRAGKAWKVGNMAVGPASGAAGAAADATHGEVLAAAMMAAQTAADAAMMLLGNLMGKDPGIEPSMGMLMDGNPTVLIGGFPLPDSQMMWHGIKHGLGKKVRPKLPKWAQELACEFFGEPVSAVTGEVKNDFTDYETDDVVPFEWGRHYCSGWHTGDGVLGYGFRHTWQHELRLLRTRAIYIDPRGTEYTFSRRADGTYGGCCQGFEIEQLDGRRFVVRHEVDGDLDFERSSAADRSAHCASHIRDGARSVLYWNEDGRLGRITQADERGQIRRVIGFGYDGFGRILQVVLTDADGRINRIARYAYDANGCLTAHRNALESMASYAYDGQRRMVRLSDANDYSFFYRYDAEGRCVESRGQDGLWHVQFQYHAGRTIVTESEGGKWTVLYNEAGTITRVIDPYDGAAEYVLGEDGRIDSEFDSGGRVTRWLYSASGRNTGRLDRWGKRRPTKDEAPVLPNPLAHTVPNTPLALQWGEARRTDLADTVLLPPEIAKITASLFQQPSFAPTEQYDAAGRVVTRTDGYGRAERLGLDAAGNLVQLRDRDGREYRNGIASWNLRESETDPLGNTVRYRYSPKQKITAIIDANGNESTYTYDYKSRMTRVTRHGVVRETYVYDAGDRLIEKRDGAGNALLRFEVGDDGLHSKRILASGETHTYAYDRRGNITGASTDRFDITITYNAHGRRTGDRRDGRGVEHVYGDGRLSRTTYLGRFEVRYEPGVNGEVFIETPVGGTHRLQRSCDGQILLRLGNGANVWCRFDAHGQCVGRLLWPEGRAKESHCVEYQYSAMGELRRVIDSATGPTEYIYDEAHRLVGESRDGWPVRRYEYDRGGNLLSAPTCSWLRYTEGNRLATASHGAFYYNDRNHLAEEIGADGRRTTWHYNSKDLLVKVEWSDRDEVWGAEYDGLCRRIAKTMGEARTEFYWDGDRLAAEVGPGGQLRIYVYANQSAYLPFMFIDYASQDALPESGQAYFVFCNQVGLPEWIEDTERREVWLAEEIDPYGTVRVAAGNTVDYALRWPGHYFDGETRLHYNRFRSYRPALGRYQQSDPAGQSGGMNLYAYGANPLVYVDVLGLTCPTHGNECPDDCAESDKESTPEKDGKPSEQDESKSTDLSDDDLRPEWETNLKKKAEEAAEIIPKLNSRLAELRAEFYKEVGREQGSAEGVDPFNNTNQWPEFNKISTEKKKLNQIIDNVNQGIETHRNAAFGEYVANEEMKKKNYEPLGKTDDPYVPGDQGIDGVYRNPDPNGQPAYIITEVKYGGAHLSKGLDDGTDQMDDKWVDKRLNKAVGTTVATNIREQMERGNVQKWLINVDSRGRITKSLLDSKANVIPGTTRGFI</sequence>
<dbReference type="Pfam" id="PF25023">
    <property type="entry name" value="TEN_YD-shell"/>
    <property type="match status" value="2"/>
</dbReference>
<feature type="compositionally biased region" description="Basic and acidic residues" evidence="2">
    <location>
        <begin position="662"/>
        <end position="675"/>
    </location>
</feature>
<feature type="compositionally biased region" description="Basic and acidic residues" evidence="2">
    <location>
        <begin position="1310"/>
        <end position="1342"/>
    </location>
</feature>
<evidence type="ECO:0000313" key="6">
    <source>
        <dbReference type="Proteomes" id="UP000672526"/>
    </source>
</evidence>
<gene>
    <name evidence="5" type="ORF">R69888_05463</name>
</gene>
<dbReference type="InterPro" id="IPR050708">
    <property type="entry name" value="T6SS_VgrG/RHS"/>
</dbReference>
<comment type="caution">
    <text evidence="5">The sequence shown here is derived from an EMBL/GenBank/DDBJ whole genome shotgun (WGS) entry which is preliminary data.</text>
</comment>
<dbReference type="NCBIfam" id="TIGR01643">
    <property type="entry name" value="YD_repeat_2x"/>
    <property type="match status" value="1"/>
</dbReference>
<dbReference type="EMBL" id="CAJNBK010000021">
    <property type="protein sequence ID" value="CAE6806629.1"/>
    <property type="molecule type" value="Genomic_DNA"/>
</dbReference>
<dbReference type="Gene3D" id="2.60.200.60">
    <property type="match status" value="1"/>
</dbReference>
<dbReference type="Pfam" id="PF05488">
    <property type="entry name" value="PAAR_motif"/>
    <property type="match status" value="1"/>
</dbReference>
<feature type="region of interest" description="Disordered" evidence="2">
    <location>
        <begin position="1305"/>
        <end position="1342"/>
    </location>
</feature>